<dbReference type="EMBL" id="JACHJG010000012">
    <property type="protein sequence ID" value="MBB4889274.1"/>
    <property type="molecule type" value="Genomic_DNA"/>
</dbReference>
<name>A0A7W7LFV0_STRNE</name>
<proteinExistence type="predicted"/>
<protein>
    <submittedName>
        <fullName evidence="2">Uncharacterized protein</fullName>
    </submittedName>
</protein>
<dbReference type="Proteomes" id="UP000556436">
    <property type="component" value="Unassembled WGS sequence"/>
</dbReference>
<reference evidence="2 3" key="1">
    <citation type="submission" date="2020-08" db="EMBL/GenBank/DDBJ databases">
        <title>Genomic Encyclopedia of Type Strains, Phase III (KMG-III): the genomes of soil and plant-associated and newly described type strains.</title>
        <authorList>
            <person name="Whitman W."/>
        </authorList>
    </citation>
    <scope>NUCLEOTIDE SEQUENCE [LARGE SCALE GENOMIC DNA]</scope>
    <source>
        <strain evidence="2 3">CECT 3265</strain>
    </source>
</reference>
<gene>
    <name evidence="2" type="ORF">FHS38_005349</name>
</gene>
<evidence type="ECO:0000313" key="3">
    <source>
        <dbReference type="Proteomes" id="UP000556436"/>
    </source>
</evidence>
<sequence>MARTYGHEAESRRYALRLLTPGLPPQDVSALKRLYGQDVPEPEAEGPGGEGEAAGADLRAALAAPRAAALGRLATAARKAGELDDELVVELVERVRPARATAGLLGPAVVPEGRAAARLRDLAERHLGTDPVRWRGVHDALGTYRGTLPELLAAEPKPATDPIPLPPRTVPATLCLLLEHAPPEHTAAALPALPDTTLRNMLATGSLPGPALTAAVADRGDRRSRTALAGHPRLDARVLKRLIAADDPAVNATVYRNPRCTPSLRRAIAHATHRVPLERALRAELLSATGNVPRTWHAPLLGCGDPELVAKALGWGMRKVAQRHALVRVWELRGPDAVRRMLADPSTTRHLHPDISAEAAAALDEPDGAARLRARGEPYEDPATLTRLLSTVRGTSTIRDLLSEPYAQDFPALAAANRRTPFMPKAAEELVRHEDATDADRGDFSLSVLNASWRADGRRGGNLTPPAWLLAQEPLNDSAGEWATGMARAGLLDPVDVVRLARPAARTLSALATLSDRDLLTPGARDALRTAARAHLTGRPEAWDALLRLVPAFDGTLPELLTVAGRTPPADGTVEATGRETGQQATREEETARPADGATAAPLPDAPRGERQRAALSALDLLLSLCPGEAPLPDDPGSLHFLAQHDLVDCPGWESPDWLMHACRRHGVEPKDGWYAAPTRDEALTELARPHREWTWRVAERAYTHGILQADDILRTFPACQLIHLPHDWRRLAIPVAWWNALAELLDRELGTDADAWLRLAAAAADEAHSDSWRRVDGATWPELLDRSRTLPVPDAGDVALREGVGDEESRHTPVPTTPDEALRLLARGNHLWLWPAGTLLCLARPETVAAVLPRLGPDGPWLLAAYLLRYDHTPRAAFDHLLRLRDPHALRVLAEQARWLHEDLEHRLADLQDPATDLTLLRNSHHHSVRRRITTTAPSRVAGTLARELRAAPAAAPPGGALWLQSAEPDLIELVFARMGKHLGLAQQIVGCLNLLRHGGRQRLASLVDSGHPGPAVTRLCQKALAAEDPEAALAVLRARADREAATDKLVKRLRRCDQRWSATSQVQSLPGDIDWVQLEGEHLREAIPHWSVLVNHWDAPRELRLRHAAHLPVPTRRRAATADPDVTRARLRHGLGDHFHEPLTVRLDHLLGVGLVTGPELVAEAAPAALVLGYLNAARRRADAPAPVRAALQEVATLVRDRLGTDAEGWRRVFDRLTERDPGWEPLSPVGSLLAP</sequence>
<keyword evidence="3" id="KW-1185">Reference proteome</keyword>
<comment type="caution">
    <text evidence="2">The sequence shown here is derived from an EMBL/GenBank/DDBJ whole genome shotgun (WGS) entry which is preliminary data.</text>
</comment>
<dbReference type="RefSeq" id="WP_184737537.1">
    <property type="nucleotide sequence ID" value="NZ_BMRW01000018.1"/>
</dbReference>
<evidence type="ECO:0000313" key="2">
    <source>
        <dbReference type="EMBL" id="MBB4889274.1"/>
    </source>
</evidence>
<accession>A0A7W7LFV0</accession>
<evidence type="ECO:0000256" key="1">
    <source>
        <dbReference type="SAM" id="MobiDB-lite"/>
    </source>
</evidence>
<feature type="region of interest" description="Disordered" evidence="1">
    <location>
        <begin position="565"/>
        <end position="611"/>
    </location>
</feature>
<dbReference type="AlphaFoldDB" id="A0A7W7LFV0"/>
<organism evidence="2 3">
    <name type="scientific">Streptomyces netropsis</name>
    <name type="common">Streptoverticillium netropsis</name>
    <dbReference type="NCBI Taxonomy" id="55404"/>
    <lineage>
        <taxon>Bacteria</taxon>
        <taxon>Bacillati</taxon>
        <taxon>Actinomycetota</taxon>
        <taxon>Actinomycetes</taxon>
        <taxon>Kitasatosporales</taxon>
        <taxon>Streptomycetaceae</taxon>
        <taxon>Streptomyces</taxon>
    </lineage>
</organism>